<dbReference type="OrthoDB" id="9764953at2"/>
<reference evidence="2 3" key="1">
    <citation type="submission" date="2018-11" db="EMBL/GenBank/DDBJ databases">
        <title>Arenibacter aquaticus sp.nov., a marine bacterium isolated from surface seawater in the South China Sea.</title>
        <authorList>
            <person name="Guo J."/>
            <person name="Sun J."/>
        </authorList>
    </citation>
    <scope>NUCLEOTIDE SEQUENCE [LARGE SCALE GENOMIC DNA]</scope>
    <source>
        <strain evidence="2 3">GUO666</strain>
    </source>
</reference>
<dbReference type="GO" id="GO:0016787">
    <property type="term" value="F:hydrolase activity"/>
    <property type="evidence" value="ECO:0007669"/>
    <property type="project" value="UniProtKB-KW"/>
</dbReference>
<evidence type="ECO:0000313" key="2">
    <source>
        <dbReference type="EMBL" id="RTE53241.1"/>
    </source>
</evidence>
<gene>
    <name evidence="2" type="ORF">EHW67_12215</name>
</gene>
<evidence type="ECO:0000313" key="3">
    <source>
        <dbReference type="Proteomes" id="UP000267585"/>
    </source>
</evidence>
<dbReference type="RefSeq" id="WP_126162677.1">
    <property type="nucleotide sequence ID" value="NZ_RQPJ01000006.1"/>
</dbReference>
<dbReference type="SUPFAM" id="SSF53474">
    <property type="entry name" value="alpha/beta-Hydrolases"/>
    <property type="match status" value="1"/>
</dbReference>
<dbReference type="PANTHER" id="PTHR43037:SF4">
    <property type="entry name" value="PEPTIDASE S9 PROLYL OLIGOPEPTIDASE CATALYTIC DOMAIN-CONTAINING PROTEIN"/>
    <property type="match status" value="1"/>
</dbReference>
<dbReference type="InterPro" id="IPR000801">
    <property type="entry name" value="Esterase-like"/>
</dbReference>
<dbReference type="Gene3D" id="3.40.50.1820">
    <property type="entry name" value="alpha/beta hydrolase"/>
    <property type="match status" value="1"/>
</dbReference>
<sequence>MVTLHKKFTLVLWVLFSLPFILSGQQRTGNIVEYFGKEKVEEIHEGKVMHVFNKGLLLTLPSLGFESSSFPLDPVFNAFLLDPSMEVTKDDVFDIDFTGKELKWKGIEVDSTNTFSGRELRSGYVYLSYRSGSEKTVLFEASGHSLASINGLPYEGDHYDFGYNLIPLKLKKGKNVFVLKVGRFPRVRARLLEPKTLVQFTTRDVTAPDLLVEEEGEYQAAIRVINASEKWVKGSRIEASLNKKVHSTIIQDIPPMSVYKVPFVISASGLDPQEEKAVVALTLKSAKGQLESSEVLTLNVKSKFRHHKRTFISGIDGSVQYFSVAPQKNGITEGAALFLSVHGASVEAVNQANAYKQKDWGNLVAPTNRRPFGFAWEDWGRLDALEVLSEGKRIYKPNDKKIYLTGHSMGGHGTWYLGATYPDQFAAIAPCAGYPDLLLYRGGRTKRIAGLSAEQREQYGITPKMFERITMDYVPTPVENMVKRAGTPSRTLKLIRNYLHHGVYVLHGEIDNVVPTYIARDMRERLGKFHTDFTYYEYPGGTHWYGDHSVDWKPIFDFFEQRTIPEAKDVKKLEFSTGSPGVSATSHFVTIHQQEKPFEVSSFNLKRENNFILDTENVSLLEVDFTQIPESIDQIVLNGKELVLPLKERLFFGKRNGVWQIVTNPSLKEKGPHRNGGFKDAFRNDVVFVYATKGTAMENEWYYNKARFDADTFWYKANGNIELVADTDFAPKDYPDRNVVVYGNRSNNAAWNKLLKDSPLQVYNDKLEFGNKSLEGANWGMYFIVPRSDSDMASVGVITATGATGMKAAYANHYLVNGTTFPDVLLFNDSVLTQGMSAVKCAGFFGNDWALESGDFEWK</sequence>
<accession>A0A3S0ADT1</accession>
<name>A0A3S0ADT1_9FLAO</name>
<dbReference type="InterPro" id="IPR029058">
    <property type="entry name" value="AB_hydrolase_fold"/>
</dbReference>
<dbReference type="EMBL" id="RQPJ01000006">
    <property type="protein sequence ID" value="RTE53241.1"/>
    <property type="molecule type" value="Genomic_DNA"/>
</dbReference>
<dbReference type="Proteomes" id="UP000267585">
    <property type="component" value="Unassembled WGS sequence"/>
</dbReference>
<keyword evidence="1" id="KW-0732">Signal</keyword>
<dbReference type="AlphaFoldDB" id="A0A3S0ADT1"/>
<proteinExistence type="predicted"/>
<dbReference type="Pfam" id="PF00756">
    <property type="entry name" value="Esterase"/>
    <property type="match status" value="1"/>
</dbReference>
<protein>
    <submittedName>
        <fullName evidence="2">Alpha/beta hydrolase</fullName>
    </submittedName>
</protein>
<evidence type="ECO:0000256" key="1">
    <source>
        <dbReference type="ARBA" id="ARBA00022729"/>
    </source>
</evidence>
<organism evidence="2 3">
    <name type="scientific">Arenibacter aquaticus</name>
    <dbReference type="NCBI Taxonomy" id="2489054"/>
    <lineage>
        <taxon>Bacteria</taxon>
        <taxon>Pseudomonadati</taxon>
        <taxon>Bacteroidota</taxon>
        <taxon>Flavobacteriia</taxon>
        <taxon>Flavobacteriales</taxon>
        <taxon>Flavobacteriaceae</taxon>
        <taxon>Arenibacter</taxon>
    </lineage>
</organism>
<comment type="caution">
    <text evidence="2">The sequence shown here is derived from an EMBL/GenBank/DDBJ whole genome shotgun (WGS) entry which is preliminary data.</text>
</comment>
<dbReference type="InterPro" id="IPR050955">
    <property type="entry name" value="Plant_Biomass_Hydrol_Est"/>
</dbReference>
<keyword evidence="3" id="KW-1185">Reference proteome</keyword>
<dbReference type="PANTHER" id="PTHR43037">
    <property type="entry name" value="UNNAMED PRODUCT-RELATED"/>
    <property type="match status" value="1"/>
</dbReference>
<keyword evidence="2" id="KW-0378">Hydrolase</keyword>